<dbReference type="AlphaFoldDB" id="A0AAN9R529"/>
<dbReference type="InterPro" id="IPR017264">
    <property type="entry name" value="Ribosomal_mS37_fun"/>
</dbReference>
<dbReference type="GO" id="GO:0003735">
    <property type="term" value="F:structural constituent of ribosome"/>
    <property type="evidence" value="ECO:0007669"/>
    <property type="project" value="InterPro"/>
</dbReference>
<comment type="caution">
    <text evidence="2">The sequence shown here is derived from an EMBL/GenBank/DDBJ whole genome shotgun (WGS) entry which is preliminary data.</text>
</comment>
<keyword evidence="3" id="KW-1185">Reference proteome</keyword>
<evidence type="ECO:0000259" key="1">
    <source>
        <dbReference type="Pfam" id="PF16860"/>
    </source>
</evidence>
<sequence>MRLPGVEPGSIAWKAIILTVGLQTLTNSNCSSSSLRFRPFRVPDQWRNQSTRGYCVNLIDCASERLDRLRRRGNTWGEFWSPFPKMGRKAGALHINPKRFSSLQKPCMKEMITFLNCMITSPNNSDACARQKELLNTCIDSQSKRNRKSWGSINYQLQRLSRGRNYFSMLHIVNGTITLCDIGVWSADAVDHLMLYLRVLKDWKHL</sequence>
<evidence type="ECO:0000313" key="2">
    <source>
        <dbReference type="EMBL" id="KAK7359582.1"/>
    </source>
</evidence>
<feature type="domain" description="IMS import disulfide relay-system CHCH-CHCH-like Cx9C" evidence="1">
    <location>
        <begin position="104"/>
        <end position="142"/>
    </location>
</feature>
<organism evidence="2 3">
    <name type="scientific">Canavalia gladiata</name>
    <name type="common">Sword bean</name>
    <name type="synonym">Dolichos gladiatus</name>
    <dbReference type="NCBI Taxonomy" id="3824"/>
    <lineage>
        <taxon>Eukaryota</taxon>
        <taxon>Viridiplantae</taxon>
        <taxon>Streptophyta</taxon>
        <taxon>Embryophyta</taxon>
        <taxon>Tracheophyta</taxon>
        <taxon>Spermatophyta</taxon>
        <taxon>Magnoliopsida</taxon>
        <taxon>eudicotyledons</taxon>
        <taxon>Gunneridae</taxon>
        <taxon>Pentapetalae</taxon>
        <taxon>rosids</taxon>
        <taxon>fabids</taxon>
        <taxon>Fabales</taxon>
        <taxon>Fabaceae</taxon>
        <taxon>Papilionoideae</taxon>
        <taxon>50 kb inversion clade</taxon>
        <taxon>NPAAA clade</taxon>
        <taxon>indigoferoid/millettioid clade</taxon>
        <taxon>Phaseoleae</taxon>
        <taxon>Canavalia</taxon>
    </lineage>
</organism>
<accession>A0AAN9R529</accession>
<dbReference type="Pfam" id="PF16860">
    <property type="entry name" value="CX9C"/>
    <property type="match status" value="1"/>
</dbReference>
<protein>
    <recommendedName>
        <fullName evidence="1">IMS import disulfide relay-system CHCH-CHCH-like Cx9C domain-containing protein</fullName>
    </recommendedName>
</protein>
<name>A0AAN9R529_CANGL</name>
<dbReference type="Proteomes" id="UP001367508">
    <property type="component" value="Unassembled WGS sequence"/>
</dbReference>
<dbReference type="InterPro" id="IPR031731">
    <property type="entry name" value="CX9C"/>
</dbReference>
<dbReference type="PANTHER" id="PTHR28066">
    <property type="entry name" value="37S RIBOSOMAL PROTEIN MRP10, MITOCHONDRIAL"/>
    <property type="match status" value="1"/>
</dbReference>
<proteinExistence type="predicted"/>
<dbReference type="PANTHER" id="PTHR28066:SF1">
    <property type="entry name" value="SMALL RIBOSOMAL SUBUNIT PROTEIN MS37"/>
    <property type="match status" value="1"/>
</dbReference>
<dbReference type="GO" id="GO:0005739">
    <property type="term" value="C:mitochondrion"/>
    <property type="evidence" value="ECO:0007669"/>
    <property type="project" value="GOC"/>
</dbReference>
<reference evidence="2 3" key="1">
    <citation type="submission" date="2024-01" db="EMBL/GenBank/DDBJ databases">
        <title>The genomes of 5 underutilized Papilionoideae crops provide insights into root nodulation and disease resistanc.</title>
        <authorList>
            <person name="Jiang F."/>
        </authorList>
    </citation>
    <scope>NUCLEOTIDE SEQUENCE [LARGE SCALE GENOMIC DNA]</scope>
    <source>
        <strain evidence="2">LVBAO_FW01</strain>
        <tissue evidence="2">Leaves</tissue>
    </source>
</reference>
<evidence type="ECO:0000313" key="3">
    <source>
        <dbReference type="Proteomes" id="UP001367508"/>
    </source>
</evidence>
<dbReference type="EMBL" id="JAYMYQ010000001">
    <property type="protein sequence ID" value="KAK7359582.1"/>
    <property type="molecule type" value="Genomic_DNA"/>
</dbReference>
<gene>
    <name evidence="2" type="ORF">VNO77_01543</name>
</gene>
<dbReference type="GO" id="GO:0032543">
    <property type="term" value="P:mitochondrial translation"/>
    <property type="evidence" value="ECO:0007669"/>
    <property type="project" value="InterPro"/>
</dbReference>